<dbReference type="InterPro" id="IPR015615">
    <property type="entry name" value="TGF-beta-rel"/>
</dbReference>
<dbReference type="GO" id="GO:0005125">
    <property type="term" value="F:cytokine activity"/>
    <property type="evidence" value="ECO:0007669"/>
    <property type="project" value="TreeGrafter"/>
</dbReference>
<dbReference type="SUPFAM" id="SSF57501">
    <property type="entry name" value="Cystine-knot cytokines"/>
    <property type="match status" value="1"/>
</dbReference>
<dbReference type="SMART" id="SM00204">
    <property type="entry name" value="TGFB"/>
    <property type="match status" value="1"/>
</dbReference>
<dbReference type="EMBL" id="JWZT01005111">
    <property type="protein sequence ID" value="KII62097.1"/>
    <property type="molecule type" value="Genomic_DNA"/>
</dbReference>
<dbReference type="Gene3D" id="2.10.90.10">
    <property type="entry name" value="Cystine-knot cytokines"/>
    <property type="match status" value="1"/>
</dbReference>
<protein>
    <submittedName>
        <fullName evidence="7">Bone morphogenetic protein 10</fullName>
    </submittedName>
</protein>
<evidence type="ECO:0000259" key="6">
    <source>
        <dbReference type="PROSITE" id="PS51362"/>
    </source>
</evidence>
<reference evidence="7 8" key="1">
    <citation type="journal article" date="2014" name="Genome Biol. Evol.">
        <title>The genome of the myxosporean Thelohanellus kitauei shows adaptations to nutrient acquisition within its fish host.</title>
        <authorList>
            <person name="Yang Y."/>
            <person name="Xiong J."/>
            <person name="Zhou Z."/>
            <person name="Huo F."/>
            <person name="Miao W."/>
            <person name="Ran C."/>
            <person name="Liu Y."/>
            <person name="Zhang J."/>
            <person name="Feng J."/>
            <person name="Wang M."/>
            <person name="Wang M."/>
            <person name="Wang L."/>
            <person name="Yao B."/>
        </authorList>
    </citation>
    <scope>NUCLEOTIDE SEQUENCE [LARGE SCALE GENOMIC DNA]</scope>
    <source>
        <strain evidence="7">Wuqing</strain>
    </source>
</reference>
<dbReference type="InterPro" id="IPR029034">
    <property type="entry name" value="Cystine-knot_cytokine"/>
</dbReference>
<feature type="chain" id="PRO_5002162854" evidence="5">
    <location>
        <begin position="18"/>
        <end position="306"/>
    </location>
</feature>
<evidence type="ECO:0000256" key="2">
    <source>
        <dbReference type="ARBA" id="ARBA00006656"/>
    </source>
</evidence>
<evidence type="ECO:0000256" key="5">
    <source>
        <dbReference type="SAM" id="SignalP"/>
    </source>
</evidence>
<dbReference type="GO" id="GO:0005615">
    <property type="term" value="C:extracellular space"/>
    <property type="evidence" value="ECO:0007669"/>
    <property type="project" value="TreeGrafter"/>
</dbReference>
<keyword evidence="8" id="KW-1185">Reference proteome</keyword>
<comment type="subcellular location">
    <subcellularLocation>
        <location evidence="1">Secreted</location>
    </subcellularLocation>
</comment>
<dbReference type="AlphaFoldDB" id="A0A0C2IZ76"/>
<keyword evidence="4" id="KW-0339">Growth factor</keyword>
<dbReference type="GO" id="GO:0008083">
    <property type="term" value="F:growth factor activity"/>
    <property type="evidence" value="ECO:0007669"/>
    <property type="project" value="UniProtKB-KW"/>
</dbReference>
<sequence>MILKLGFILFLIRISQNETNTLVPNHRSAKIYEENSKKYIGMNFKYYDQVKPQIFEPNALYIKLVPTNFSRFFELLKNESELVLPINILTNSTNIRKIDLTITLLTLNTRLDAIDRFEVLETRIVMFSRGLIESFTLPQFDMSTIQNQYIKVDVDDITESTPKALKIDYQTIPHALLVMKYVNLFKKFLPSYRQTRSDRPLNKALPCRRTSLFVDFKSLGWNSWIVIPRAMEIYQCVGHCDYSSSFHVEMSDNAIVRSLLHHKGLHISKPCCVPKKLEPVNVVIRNNDGIEEYKIKKFVVDSCGCQ</sequence>
<gene>
    <name evidence="7" type="ORF">RF11_05528</name>
</gene>
<evidence type="ECO:0000256" key="3">
    <source>
        <dbReference type="ARBA" id="ARBA00022525"/>
    </source>
</evidence>
<dbReference type="CDD" id="cd13756">
    <property type="entry name" value="TGF_beta_BMPs_GDFs"/>
    <property type="match status" value="1"/>
</dbReference>
<evidence type="ECO:0000313" key="8">
    <source>
        <dbReference type="Proteomes" id="UP000031668"/>
    </source>
</evidence>
<dbReference type="OMA" id="WIVIPRA"/>
<keyword evidence="3" id="KW-0964">Secreted</keyword>
<evidence type="ECO:0000256" key="1">
    <source>
        <dbReference type="ARBA" id="ARBA00004613"/>
    </source>
</evidence>
<keyword evidence="5" id="KW-0732">Signal</keyword>
<accession>A0A0C2IZ76</accession>
<organism evidence="7 8">
    <name type="scientific">Thelohanellus kitauei</name>
    <name type="common">Myxosporean</name>
    <dbReference type="NCBI Taxonomy" id="669202"/>
    <lineage>
        <taxon>Eukaryota</taxon>
        <taxon>Metazoa</taxon>
        <taxon>Cnidaria</taxon>
        <taxon>Myxozoa</taxon>
        <taxon>Myxosporea</taxon>
        <taxon>Bivalvulida</taxon>
        <taxon>Platysporina</taxon>
        <taxon>Myxobolidae</taxon>
        <taxon>Thelohanellus</taxon>
    </lineage>
</organism>
<name>A0A0C2IZ76_THEKT</name>
<evidence type="ECO:0000313" key="7">
    <source>
        <dbReference type="EMBL" id="KII62097.1"/>
    </source>
</evidence>
<proteinExistence type="inferred from homology"/>
<comment type="similarity">
    <text evidence="2 4">Belongs to the TGF-beta family.</text>
</comment>
<dbReference type="PROSITE" id="PS51362">
    <property type="entry name" value="TGF_BETA_2"/>
    <property type="match status" value="1"/>
</dbReference>
<dbReference type="Pfam" id="PF00019">
    <property type="entry name" value="TGF_beta"/>
    <property type="match status" value="1"/>
</dbReference>
<comment type="caution">
    <text evidence="7">The sequence shown here is derived from an EMBL/GenBank/DDBJ whole genome shotgun (WGS) entry which is preliminary data.</text>
</comment>
<feature type="signal peptide" evidence="5">
    <location>
        <begin position="1"/>
        <end position="17"/>
    </location>
</feature>
<dbReference type="OrthoDB" id="5987191at2759"/>
<dbReference type="InterPro" id="IPR001839">
    <property type="entry name" value="TGF-b_C"/>
</dbReference>
<dbReference type="Proteomes" id="UP000031668">
    <property type="component" value="Unassembled WGS sequence"/>
</dbReference>
<feature type="domain" description="TGF-beta family profile" evidence="6">
    <location>
        <begin position="193"/>
        <end position="306"/>
    </location>
</feature>
<evidence type="ECO:0000256" key="4">
    <source>
        <dbReference type="RuleBase" id="RU000354"/>
    </source>
</evidence>
<dbReference type="PANTHER" id="PTHR11848">
    <property type="entry name" value="TGF-BETA FAMILY"/>
    <property type="match status" value="1"/>
</dbReference>